<evidence type="ECO:0000313" key="1">
    <source>
        <dbReference type="EMBL" id="DAF98688.1"/>
    </source>
</evidence>
<dbReference type="EMBL" id="BK016153">
    <property type="protein sequence ID" value="DAF98688.1"/>
    <property type="molecule type" value="Genomic_DNA"/>
</dbReference>
<organism evidence="1">
    <name type="scientific">Siphoviridae sp. ctgaU3</name>
    <dbReference type="NCBI Taxonomy" id="2825609"/>
    <lineage>
        <taxon>Viruses</taxon>
        <taxon>Duplodnaviria</taxon>
        <taxon>Heunggongvirae</taxon>
        <taxon>Uroviricota</taxon>
        <taxon>Caudoviricetes</taxon>
    </lineage>
</organism>
<protein>
    <submittedName>
        <fullName evidence="1">Uncharacterized protein</fullName>
    </submittedName>
</protein>
<accession>A0A8S5UW22</accession>
<proteinExistence type="predicted"/>
<name>A0A8S5UW22_9CAUD</name>
<reference evidence="1" key="1">
    <citation type="journal article" date="2021" name="Proc. Natl. Acad. Sci. U.S.A.">
        <title>A Catalog of Tens of Thousands of Viruses from Human Metagenomes Reveals Hidden Associations with Chronic Diseases.</title>
        <authorList>
            <person name="Tisza M.J."/>
            <person name="Buck C.B."/>
        </authorList>
    </citation>
    <scope>NUCLEOTIDE SEQUENCE</scope>
    <source>
        <strain evidence="1">CtgaU3</strain>
    </source>
</reference>
<sequence>MYLSVTAQNDTAALIAKWVRENTIGYGAVATEVGRAGYPDVAVVAIAEDGETTCTAKVAVHRNRIVYVSKLGAHVSYPLAFGDAGRIVGGFLSLEEG</sequence>